<dbReference type="RefSeq" id="WP_167927305.1">
    <property type="nucleotide sequence ID" value="NZ_JAATVY010000018.1"/>
</dbReference>
<feature type="transmembrane region" description="Helical" evidence="1">
    <location>
        <begin position="139"/>
        <end position="158"/>
    </location>
</feature>
<dbReference type="NCBIfam" id="TIGR00254">
    <property type="entry name" value="GGDEF"/>
    <property type="match status" value="1"/>
</dbReference>
<feature type="transmembrane region" description="Helical" evidence="1">
    <location>
        <begin position="275"/>
        <end position="294"/>
    </location>
</feature>
<feature type="transmembrane region" description="Helical" evidence="1">
    <location>
        <begin position="107"/>
        <end position="127"/>
    </location>
</feature>
<dbReference type="InterPro" id="IPR043128">
    <property type="entry name" value="Rev_trsase/Diguanyl_cyclase"/>
</dbReference>
<feature type="transmembrane region" description="Helical" evidence="1">
    <location>
        <begin position="33"/>
        <end position="55"/>
    </location>
</feature>
<name>A0ABX0Y4Y8_9ACTN</name>
<dbReference type="PROSITE" id="PS50887">
    <property type="entry name" value="GGDEF"/>
    <property type="match status" value="1"/>
</dbReference>
<evidence type="ECO:0000313" key="3">
    <source>
        <dbReference type="EMBL" id="NJC72399.1"/>
    </source>
</evidence>
<dbReference type="CDD" id="cd01949">
    <property type="entry name" value="GGDEF"/>
    <property type="match status" value="1"/>
</dbReference>
<dbReference type="Pfam" id="PF00990">
    <property type="entry name" value="GGDEF"/>
    <property type="match status" value="1"/>
</dbReference>
<feature type="domain" description="GGDEF" evidence="2">
    <location>
        <begin position="374"/>
        <end position="505"/>
    </location>
</feature>
<dbReference type="InterPro" id="IPR029787">
    <property type="entry name" value="Nucleotide_cyclase"/>
</dbReference>
<dbReference type="Proteomes" id="UP000722989">
    <property type="component" value="Unassembled WGS sequence"/>
</dbReference>
<dbReference type="SUPFAM" id="SSF55073">
    <property type="entry name" value="Nucleotide cyclase"/>
    <property type="match status" value="1"/>
</dbReference>
<feature type="transmembrane region" description="Helical" evidence="1">
    <location>
        <begin position="9"/>
        <end position="27"/>
    </location>
</feature>
<dbReference type="PANTHER" id="PTHR46663">
    <property type="entry name" value="DIGUANYLATE CYCLASE DGCT-RELATED"/>
    <property type="match status" value="1"/>
</dbReference>
<dbReference type="PANTHER" id="PTHR46663:SF4">
    <property type="entry name" value="DIGUANYLATE CYCLASE DGCT-RELATED"/>
    <property type="match status" value="1"/>
</dbReference>
<feature type="transmembrane region" description="Helical" evidence="1">
    <location>
        <begin position="235"/>
        <end position="255"/>
    </location>
</feature>
<dbReference type="SMART" id="SM00267">
    <property type="entry name" value="GGDEF"/>
    <property type="match status" value="1"/>
</dbReference>
<keyword evidence="1" id="KW-0472">Membrane</keyword>
<protein>
    <submittedName>
        <fullName evidence="3">GGDEF domain-containing protein</fullName>
    </submittedName>
</protein>
<evidence type="ECO:0000256" key="1">
    <source>
        <dbReference type="SAM" id="Phobius"/>
    </source>
</evidence>
<keyword evidence="1" id="KW-0812">Transmembrane</keyword>
<evidence type="ECO:0000259" key="2">
    <source>
        <dbReference type="PROSITE" id="PS50887"/>
    </source>
</evidence>
<dbReference type="Gene3D" id="3.30.70.270">
    <property type="match status" value="1"/>
</dbReference>
<dbReference type="InterPro" id="IPR052163">
    <property type="entry name" value="DGC-Regulatory_Protein"/>
</dbReference>
<reference evidence="3 4" key="1">
    <citation type="submission" date="2020-03" db="EMBL/GenBank/DDBJ databases">
        <title>WGS of the type strain of Planosporangium spp.</title>
        <authorList>
            <person name="Thawai C."/>
        </authorList>
    </citation>
    <scope>NUCLEOTIDE SEQUENCE [LARGE SCALE GENOMIC DNA]</scope>
    <source>
        <strain evidence="3 4">TBRC 5610</strain>
    </source>
</reference>
<comment type="caution">
    <text evidence="3">The sequence shown here is derived from an EMBL/GenBank/DDBJ whole genome shotgun (WGS) entry which is preliminary data.</text>
</comment>
<feature type="transmembrane region" description="Helical" evidence="1">
    <location>
        <begin position="70"/>
        <end position="87"/>
    </location>
</feature>
<proteinExistence type="predicted"/>
<evidence type="ECO:0000313" key="4">
    <source>
        <dbReference type="Proteomes" id="UP000722989"/>
    </source>
</evidence>
<dbReference type="InterPro" id="IPR000160">
    <property type="entry name" value="GGDEF_dom"/>
</dbReference>
<keyword evidence="1" id="KW-1133">Transmembrane helix</keyword>
<keyword evidence="4" id="KW-1185">Reference proteome</keyword>
<feature type="transmembrane region" description="Helical" evidence="1">
    <location>
        <begin position="300"/>
        <end position="317"/>
    </location>
</feature>
<organism evidence="3 4">
    <name type="scientific">Planosporangium thailandense</name>
    <dbReference type="NCBI Taxonomy" id="765197"/>
    <lineage>
        <taxon>Bacteria</taxon>
        <taxon>Bacillati</taxon>
        <taxon>Actinomycetota</taxon>
        <taxon>Actinomycetes</taxon>
        <taxon>Micromonosporales</taxon>
        <taxon>Micromonosporaceae</taxon>
        <taxon>Planosporangium</taxon>
    </lineage>
</organism>
<accession>A0ABX0Y4Y8</accession>
<gene>
    <name evidence="3" type="ORF">HC031_22150</name>
</gene>
<sequence length="508" mass="54311">MNRIGVRDPFLPCVTGTAAVLVGMYLLDLGGLTFRVLSCWLAVALCASTMAWYAYRASRLMEPTDPQRRFWTTFGICGVVWASGEWAQLYSSVINPRSIAAQTGTGIVRTATLGIGCVVLSAVVLTYPIPHRSARERVCYWLDLATLIVAAGAYGLYWTVSGIQLSRGTLARELGVRALGPLTTMLIAFALGRLFMSGASPFNWHVGVVSPIAAATEGASRVLGPAMARADRASWILTSTFIVHVLLLLVAWAQYKRYVSGPGMRRRTRKRPYSLAPYVAIASTYVLLTATLAIDGLDVRAWVVLVGAITCTGLVVARQLAAFADNAQLLHERDALAARLHELAFSDSLTGLANRAMFLDRLDEAVRRARRDGSDAAVLLVDLDDFKPVNDRFGHAAGDAVLTEVAARLHGCVPETDVVARLGGDEFAILLEQVPAGGFSAMADRVVRALDVPCRVAGTEVRVGASVGVAVIRAGDDASALLQRSDAAMYAAKCRGKGTFEIATAPVA</sequence>
<feature type="transmembrane region" description="Helical" evidence="1">
    <location>
        <begin position="178"/>
        <end position="195"/>
    </location>
</feature>
<dbReference type="EMBL" id="JAATVY010000018">
    <property type="protein sequence ID" value="NJC72399.1"/>
    <property type="molecule type" value="Genomic_DNA"/>
</dbReference>